<dbReference type="EMBL" id="JAODUO010001582">
    <property type="protein sequence ID" value="KAK2161427.1"/>
    <property type="molecule type" value="Genomic_DNA"/>
</dbReference>
<sequence length="80" mass="9109">MKNIVLVLLAVTVMACMLSTSDAGRFSYTPLEVEVERCTDKCMIDRYNCNLACYEGLRDAYDTCYNSCDKVERVCLKKCD</sequence>
<keyword evidence="1" id="KW-0732">Signal</keyword>
<keyword evidence="3" id="KW-1185">Reference proteome</keyword>
<feature type="signal peptide" evidence="1">
    <location>
        <begin position="1"/>
        <end position="23"/>
    </location>
</feature>
<evidence type="ECO:0000313" key="2">
    <source>
        <dbReference type="EMBL" id="KAK2161427.1"/>
    </source>
</evidence>
<dbReference type="AlphaFoldDB" id="A0AAD9JXZ3"/>
<dbReference type="Proteomes" id="UP001209878">
    <property type="component" value="Unassembled WGS sequence"/>
</dbReference>
<evidence type="ECO:0000313" key="3">
    <source>
        <dbReference type="Proteomes" id="UP001209878"/>
    </source>
</evidence>
<organism evidence="2 3">
    <name type="scientific">Ridgeia piscesae</name>
    <name type="common">Tubeworm</name>
    <dbReference type="NCBI Taxonomy" id="27915"/>
    <lineage>
        <taxon>Eukaryota</taxon>
        <taxon>Metazoa</taxon>
        <taxon>Spiralia</taxon>
        <taxon>Lophotrochozoa</taxon>
        <taxon>Annelida</taxon>
        <taxon>Polychaeta</taxon>
        <taxon>Sedentaria</taxon>
        <taxon>Canalipalpata</taxon>
        <taxon>Sabellida</taxon>
        <taxon>Siboglinidae</taxon>
        <taxon>Ridgeia</taxon>
    </lineage>
</organism>
<evidence type="ECO:0000256" key="1">
    <source>
        <dbReference type="SAM" id="SignalP"/>
    </source>
</evidence>
<accession>A0AAD9JXZ3</accession>
<reference evidence="2" key="1">
    <citation type="journal article" date="2023" name="Mol. Biol. Evol.">
        <title>Third-Generation Sequencing Reveals the Adaptive Role of the Epigenome in Three Deep-Sea Polychaetes.</title>
        <authorList>
            <person name="Perez M."/>
            <person name="Aroh O."/>
            <person name="Sun Y."/>
            <person name="Lan Y."/>
            <person name="Juniper S.K."/>
            <person name="Young C.R."/>
            <person name="Angers B."/>
            <person name="Qian P.Y."/>
        </authorList>
    </citation>
    <scope>NUCLEOTIDE SEQUENCE</scope>
    <source>
        <strain evidence="2">R07B-5</strain>
    </source>
</reference>
<feature type="chain" id="PRO_5042196493" evidence="1">
    <location>
        <begin position="24"/>
        <end position="80"/>
    </location>
</feature>
<comment type="caution">
    <text evidence="2">The sequence shown here is derived from an EMBL/GenBank/DDBJ whole genome shotgun (WGS) entry which is preliminary data.</text>
</comment>
<dbReference type="PROSITE" id="PS51257">
    <property type="entry name" value="PROKAR_LIPOPROTEIN"/>
    <property type="match status" value="1"/>
</dbReference>
<name>A0AAD9JXZ3_RIDPI</name>
<gene>
    <name evidence="2" type="ORF">NP493_1585g00003</name>
</gene>
<proteinExistence type="predicted"/>
<protein>
    <submittedName>
        <fullName evidence="2">Uncharacterized protein</fullName>
    </submittedName>
</protein>